<dbReference type="Gene3D" id="3.30.70.330">
    <property type="match status" value="2"/>
</dbReference>
<proteinExistence type="inferred from homology"/>
<evidence type="ECO:0000256" key="6">
    <source>
        <dbReference type="ARBA" id="ARBA00023242"/>
    </source>
</evidence>
<dbReference type="Pfam" id="PF00076">
    <property type="entry name" value="RRM_1"/>
    <property type="match status" value="1"/>
</dbReference>
<evidence type="ECO:0000256" key="1">
    <source>
        <dbReference type="ARBA" id="ARBA00002475"/>
    </source>
</evidence>
<dbReference type="EMBL" id="LK052894">
    <property type="protein sequence ID" value="CDR42456.1"/>
    <property type="molecule type" value="Genomic_DNA"/>
</dbReference>
<feature type="compositionally biased region" description="Acidic residues" evidence="8">
    <location>
        <begin position="126"/>
        <end position="140"/>
    </location>
</feature>
<protein>
    <recommendedName>
        <fullName evidence="4">Nucleolar protein 12</fullName>
    </recommendedName>
</protein>
<keyword evidence="5 7" id="KW-0694">RNA-binding</keyword>
<evidence type="ECO:0000256" key="3">
    <source>
        <dbReference type="ARBA" id="ARBA00007077"/>
    </source>
</evidence>
<dbReference type="Proteomes" id="UP000189513">
    <property type="component" value="Unassembled WGS sequence"/>
</dbReference>
<feature type="domain" description="RRM" evidence="9">
    <location>
        <begin position="165"/>
        <end position="263"/>
    </location>
</feature>
<feature type="compositionally biased region" description="Basic and acidic residues" evidence="8">
    <location>
        <begin position="103"/>
        <end position="114"/>
    </location>
</feature>
<dbReference type="OMA" id="NAYAVYT"/>
<evidence type="ECO:0000256" key="4">
    <source>
        <dbReference type="ARBA" id="ARBA00015520"/>
    </source>
</evidence>
<organism evidence="10">
    <name type="scientific">Cyberlindnera fabianii</name>
    <name type="common">Yeast</name>
    <name type="synonym">Hansenula fabianii</name>
    <dbReference type="NCBI Taxonomy" id="36022"/>
    <lineage>
        <taxon>Eukaryota</taxon>
        <taxon>Fungi</taxon>
        <taxon>Dikarya</taxon>
        <taxon>Ascomycota</taxon>
        <taxon>Saccharomycotina</taxon>
        <taxon>Saccharomycetes</taxon>
        <taxon>Phaffomycetales</taxon>
        <taxon>Phaffomycetaceae</taxon>
        <taxon>Cyberlindnera</taxon>
    </lineage>
</organism>
<dbReference type="VEuPathDB" id="FungiDB:BON22_2727"/>
<name>A0A061AY36_CYBFA</name>
<feature type="compositionally biased region" description="Acidic residues" evidence="8">
    <location>
        <begin position="65"/>
        <end position="83"/>
    </location>
</feature>
<dbReference type="GO" id="GO:0019843">
    <property type="term" value="F:rRNA binding"/>
    <property type="evidence" value="ECO:0007669"/>
    <property type="project" value="TreeGrafter"/>
</dbReference>
<gene>
    <name evidence="11" type="ORF">BON22_2727</name>
    <name evidence="10" type="ORF">CYFA0S_09e03972g</name>
</gene>
<keyword evidence="6" id="KW-0539">Nucleus</keyword>
<dbReference type="InterPro" id="IPR035979">
    <property type="entry name" value="RBD_domain_sf"/>
</dbReference>
<feature type="domain" description="RRM" evidence="9">
    <location>
        <begin position="271"/>
        <end position="350"/>
    </location>
</feature>
<dbReference type="PANTHER" id="PTHR23236:SF25">
    <property type="entry name" value="RNA-BINDING PROTEIN 34"/>
    <property type="match status" value="1"/>
</dbReference>
<feature type="compositionally biased region" description="Basic residues" evidence="8">
    <location>
        <begin position="413"/>
        <end position="435"/>
    </location>
</feature>
<dbReference type="PROSITE" id="PS50102">
    <property type="entry name" value="RRM"/>
    <property type="match status" value="2"/>
</dbReference>
<comment type="function">
    <text evidence="1">Involved in pre-25S rRNA processing.</text>
</comment>
<feature type="compositionally biased region" description="Low complexity" evidence="8">
    <location>
        <begin position="52"/>
        <end position="64"/>
    </location>
</feature>
<dbReference type="InterPro" id="IPR012677">
    <property type="entry name" value="Nucleotide-bd_a/b_plait_sf"/>
</dbReference>
<evidence type="ECO:0000313" key="12">
    <source>
        <dbReference type="Proteomes" id="UP000189513"/>
    </source>
</evidence>
<feature type="compositionally biased region" description="Basic and acidic residues" evidence="8">
    <location>
        <begin position="397"/>
        <end position="408"/>
    </location>
</feature>
<dbReference type="STRING" id="36022.A0A061AY36"/>
<dbReference type="OrthoDB" id="442677at2759"/>
<dbReference type="GO" id="GO:0005730">
    <property type="term" value="C:nucleolus"/>
    <property type="evidence" value="ECO:0007669"/>
    <property type="project" value="UniProtKB-SubCell"/>
</dbReference>
<evidence type="ECO:0000256" key="7">
    <source>
        <dbReference type="PROSITE-ProRule" id="PRU00176"/>
    </source>
</evidence>
<reference evidence="10" key="1">
    <citation type="journal article" date="2014" name="Genome Announc.">
        <title>Genome sequence of the yeast Cyberlindnera fabianii (Hansenula fabianii).</title>
        <authorList>
            <person name="Freel K.C."/>
            <person name="Sarilar V."/>
            <person name="Neuveglise C."/>
            <person name="Devillers H."/>
            <person name="Friedrich A."/>
            <person name="Schacherer J."/>
        </authorList>
    </citation>
    <scope>NUCLEOTIDE SEQUENCE</scope>
    <source>
        <strain evidence="10">YJS4271</strain>
    </source>
</reference>
<dbReference type="GO" id="GO:0000463">
    <property type="term" value="P:maturation of LSU-rRNA from tricistronic rRNA transcript (SSU-rRNA, 5.8S rRNA, LSU-rRNA)"/>
    <property type="evidence" value="ECO:0007669"/>
    <property type="project" value="TreeGrafter"/>
</dbReference>
<feature type="region of interest" description="Disordered" evidence="8">
    <location>
        <begin position="39"/>
        <end position="157"/>
    </location>
</feature>
<dbReference type="EMBL" id="MPUK01000004">
    <property type="protein sequence ID" value="ONH67816.1"/>
    <property type="molecule type" value="Genomic_DNA"/>
</dbReference>
<evidence type="ECO:0000313" key="10">
    <source>
        <dbReference type="EMBL" id="CDR42456.1"/>
    </source>
</evidence>
<dbReference type="SMART" id="SM00360">
    <property type="entry name" value="RRM"/>
    <property type="match status" value="2"/>
</dbReference>
<dbReference type="PANTHER" id="PTHR23236">
    <property type="entry name" value="EUKARYOTIC TRANSLATION INITIATION FACTOR 4B/4H"/>
    <property type="match status" value="1"/>
</dbReference>
<feature type="compositionally biased region" description="Basic and acidic residues" evidence="8">
    <location>
        <begin position="39"/>
        <end position="50"/>
    </location>
</feature>
<keyword evidence="12" id="KW-1185">Reference proteome</keyword>
<reference evidence="12" key="2">
    <citation type="journal article" date="2017" name="Genome Announc.">
        <title>Genome sequences of Cyberlindnera fabianii 65, Pichia kudriavzevii 129, and Saccharomyces cerevisiae 131 isolated from fermented masau fruits in Zimbabwe.</title>
        <authorList>
            <person name="van Rijswijck I.M.H."/>
            <person name="Derks M.F.L."/>
            <person name="Abee T."/>
            <person name="de Ridder D."/>
            <person name="Smid E.J."/>
        </authorList>
    </citation>
    <scope>NUCLEOTIDE SEQUENCE [LARGE SCALE GENOMIC DNA]</scope>
    <source>
        <strain evidence="12">65</strain>
    </source>
</reference>
<evidence type="ECO:0000313" key="11">
    <source>
        <dbReference type="EMBL" id="ONH67816.1"/>
    </source>
</evidence>
<dbReference type="SUPFAM" id="SSF54928">
    <property type="entry name" value="RNA-binding domain, RBD"/>
    <property type="match status" value="2"/>
</dbReference>
<dbReference type="CDD" id="cd12395">
    <property type="entry name" value="RRM2_RBM34"/>
    <property type="match status" value="1"/>
</dbReference>
<evidence type="ECO:0000256" key="8">
    <source>
        <dbReference type="SAM" id="MobiDB-lite"/>
    </source>
</evidence>
<evidence type="ECO:0000256" key="5">
    <source>
        <dbReference type="ARBA" id="ARBA00022884"/>
    </source>
</evidence>
<dbReference type="InterPro" id="IPR034221">
    <property type="entry name" value="RBM34_RRM2"/>
</dbReference>
<dbReference type="InterPro" id="IPR000504">
    <property type="entry name" value="RRM_dom"/>
</dbReference>
<evidence type="ECO:0000256" key="2">
    <source>
        <dbReference type="ARBA" id="ARBA00004604"/>
    </source>
</evidence>
<feature type="region of interest" description="Disordered" evidence="8">
    <location>
        <begin position="388"/>
        <end position="435"/>
    </location>
</feature>
<accession>A0A061AY36</accession>
<comment type="similarity">
    <text evidence="3">Belongs to the RRM RBM34 family.</text>
</comment>
<reference evidence="11" key="3">
    <citation type="submission" date="2017-01" db="EMBL/GenBank/DDBJ databases">
        <authorList>
            <person name="Mah S.A."/>
            <person name="Swanson W.J."/>
            <person name="Moy G.W."/>
            <person name="Vacquier V.D."/>
        </authorList>
    </citation>
    <scope>NUCLEOTIDE SEQUENCE [LARGE SCALE GENOMIC DNA]</scope>
    <source>
        <strain evidence="11">65</strain>
    </source>
</reference>
<dbReference type="AlphaFoldDB" id="A0A061AY36"/>
<sequence length="435" mass="48929">MGIGDLFKSSKKDDSLVNLFGQKNAGPVKRSVTQRTVIELKEQKPIEKVAIEASESGSDAGSSEESGDDSQEQEAEESEEEEEQPKKKQKKTKARVEEEDDLEGRYMEKILADSKDEEEKERPTEQEEESDSDDSADESDKDVSRAGSAAKKVDLKEDEVEKAERTVFVGNLSMSVITDKKDYKSFKKLFAEHGDIDTIRFRSIAFSEPLPRKAAFVKQKVHPSRDSVNAYVVYKNKESARKALKSNAAVFLEHHLRVDSVSHPAKVDNKRSIFVGNLDFEEKEEELWNIFGGCGEIEFVRIVRDAKTNVGKGFGYVQFKDFLSVTKALMLHEKKLGEKKRKLRITRSKKIKPTSQTTTRNGRVIKTLSEDQKTKLGRAKRVLGKADRATAGQVVEEGTRAKKGDRVVGVKNGKGRVKKPRHTKRSTAFKEASKK</sequence>
<comment type="subcellular location">
    <subcellularLocation>
        <location evidence="2">Nucleus</location>
        <location evidence="2">Nucleolus</location>
    </subcellularLocation>
</comment>
<evidence type="ECO:0000259" key="9">
    <source>
        <dbReference type="PROSITE" id="PS50102"/>
    </source>
</evidence>